<dbReference type="RefSeq" id="WP_249914689.1">
    <property type="nucleotide sequence ID" value="NZ_JAMGBB010000001.1"/>
</dbReference>
<dbReference type="Proteomes" id="UP001165383">
    <property type="component" value="Unassembled WGS sequence"/>
</dbReference>
<evidence type="ECO:0000256" key="7">
    <source>
        <dbReference type="ARBA" id="ARBA00023204"/>
    </source>
</evidence>
<dbReference type="Gene3D" id="3.40.470.10">
    <property type="entry name" value="Uracil-DNA glycosylase-like domain"/>
    <property type="match status" value="1"/>
</dbReference>
<keyword evidence="5" id="KW-0408">Iron</keyword>
<keyword evidence="4" id="KW-0378">Hydrolase</keyword>
<sequence>MSRLTVVPALKALRFLDRAVNLGRQWDMGGDRQVIASDGGRAAADSLIGWWLDAGVDVAVGEAPRDWLRRNPAPAADIPPTANVTEPKPETLAALQDWLASSIQLPLASATARRIMPHGPEEPTIMLLSDAPALEDLASSQPIGGDAWQLTVKMLAAIGVGAEDAYSASLSCIHSPGTRMSEKDRAECAEIARQHIALAKPKRLILLGDGPCKALLGEPLTRARGRVHRIEGVRTIATFHPRWLLQRPSDKALAWRDLSLLMSESD</sequence>
<name>A0ABT0S773_9SPHN</name>
<evidence type="ECO:0000256" key="5">
    <source>
        <dbReference type="ARBA" id="ARBA00023004"/>
    </source>
</evidence>
<evidence type="ECO:0000256" key="1">
    <source>
        <dbReference type="ARBA" id="ARBA00022485"/>
    </source>
</evidence>
<dbReference type="InterPro" id="IPR005122">
    <property type="entry name" value="Uracil-DNA_glycosylase-like"/>
</dbReference>
<feature type="domain" description="Uracil-DNA glycosylase-like" evidence="8">
    <location>
        <begin position="117"/>
        <end position="258"/>
    </location>
</feature>
<keyword evidence="1" id="KW-0004">4Fe-4S</keyword>
<evidence type="ECO:0000313" key="10">
    <source>
        <dbReference type="Proteomes" id="UP001165383"/>
    </source>
</evidence>
<proteinExistence type="predicted"/>
<keyword evidence="6" id="KW-0411">Iron-sulfur</keyword>
<evidence type="ECO:0000256" key="3">
    <source>
        <dbReference type="ARBA" id="ARBA00022763"/>
    </source>
</evidence>
<reference evidence="9" key="1">
    <citation type="submission" date="2022-05" db="EMBL/GenBank/DDBJ databases">
        <authorList>
            <person name="Jo J.-H."/>
            <person name="Im W.-T."/>
        </authorList>
    </citation>
    <scope>NUCLEOTIDE SEQUENCE</scope>
    <source>
        <strain evidence="9">RB56-2</strain>
    </source>
</reference>
<dbReference type="InterPro" id="IPR036895">
    <property type="entry name" value="Uracil-DNA_glycosylase-like_sf"/>
</dbReference>
<dbReference type="PANTHER" id="PTHR33693">
    <property type="entry name" value="TYPE-5 URACIL-DNA GLYCOSYLASE"/>
    <property type="match status" value="1"/>
</dbReference>
<keyword evidence="7" id="KW-0234">DNA repair</keyword>
<organism evidence="9 10">
    <name type="scientific">Sphingomonas brevis</name>
    <dbReference type="NCBI Taxonomy" id="2908206"/>
    <lineage>
        <taxon>Bacteria</taxon>
        <taxon>Pseudomonadati</taxon>
        <taxon>Pseudomonadota</taxon>
        <taxon>Alphaproteobacteria</taxon>
        <taxon>Sphingomonadales</taxon>
        <taxon>Sphingomonadaceae</taxon>
        <taxon>Sphingomonas</taxon>
    </lineage>
</organism>
<comment type="caution">
    <text evidence="9">The sequence shown here is derived from an EMBL/GenBank/DDBJ whole genome shotgun (WGS) entry which is preliminary data.</text>
</comment>
<accession>A0ABT0S773</accession>
<dbReference type="SUPFAM" id="SSF52141">
    <property type="entry name" value="Uracil-DNA glycosylase-like"/>
    <property type="match status" value="1"/>
</dbReference>
<protein>
    <submittedName>
        <fullName evidence="9">Uracil-DNA glycosylase</fullName>
    </submittedName>
</protein>
<keyword evidence="3" id="KW-0227">DNA damage</keyword>
<evidence type="ECO:0000313" key="9">
    <source>
        <dbReference type="EMBL" id="MCL6740246.1"/>
    </source>
</evidence>
<dbReference type="EMBL" id="JAMGBB010000001">
    <property type="protein sequence ID" value="MCL6740246.1"/>
    <property type="molecule type" value="Genomic_DNA"/>
</dbReference>
<evidence type="ECO:0000256" key="6">
    <source>
        <dbReference type="ARBA" id="ARBA00023014"/>
    </source>
</evidence>
<dbReference type="InterPro" id="IPR051536">
    <property type="entry name" value="UDG_Type-4/5"/>
</dbReference>
<dbReference type="CDD" id="cd10030">
    <property type="entry name" value="UDG-F4_TTUDGA_SPO1dp_like"/>
    <property type="match status" value="1"/>
</dbReference>
<keyword evidence="10" id="KW-1185">Reference proteome</keyword>
<dbReference type="PANTHER" id="PTHR33693:SF1">
    <property type="entry name" value="TYPE-4 URACIL-DNA GLYCOSYLASE"/>
    <property type="match status" value="1"/>
</dbReference>
<gene>
    <name evidence="9" type="ORF">LZ518_03740</name>
</gene>
<evidence type="ECO:0000259" key="8">
    <source>
        <dbReference type="Pfam" id="PF03167"/>
    </source>
</evidence>
<evidence type="ECO:0000256" key="4">
    <source>
        <dbReference type="ARBA" id="ARBA00022801"/>
    </source>
</evidence>
<keyword evidence="2" id="KW-0479">Metal-binding</keyword>
<dbReference type="Pfam" id="PF03167">
    <property type="entry name" value="UDG"/>
    <property type="match status" value="1"/>
</dbReference>
<evidence type="ECO:0000256" key="2">
    <source>
        <dbReference type="ARBA" id="ARBA00022723"/>
    </source>
</evidence>